<evidence type="ECO:0000313" key="3">
    <source>
        <dbReference type="EMBL" id="KAK4508642.1"/>
    </source>
</evidence>
<feature type="domain" description="Heterokaryon incompatibility" evidence="2">
    <location>
        <begin position="56"/>
        <end position="144"/>
    </location>
</feature>
<reference evidence="3 4" key="1">
    <citation type="journal article" date="2023" name="G3 (Bethesda)">
        <title>A chromosome-level genome assembly of Zasmidium syzygii isolated from banana leaves.</title>
        <authorList>
            <person name="van Westerhoven A.C."/>
            <person name="Mehrabi R."/>
            <person name="Talebi R."/>
            <person name="Steentjes M.B.F."/>
            <person name="Corcolon B."/>
            <person name="Chong P.A."/>
            <person name="Kema G.H.J."/>
            <person name="Seidl M.F."/>
        </authorList>
    </citation>
    <scope>NUCLEOTIDE SEQUENCE [LARGE SCALE GENOMIC DNA]</scope>
    <source>
        <strain evidence="3 4">P124</strain>
    </source>
</reference>
<dbReference type="Proteomes" id="UP001305779">
    <property type="component" value="Unassembled WGS sequence"/>
</dbReference>
<sequence length="510" mass="57941">MSDVLEPSAASPPNHYVYETIDSSSIRLLTLAPSADPASRIEVLIQHCKRTENPGYAAISYTWGEEEANHAIYCDGSVIKVTKGCDDALRALRHASLPHNLWIDAVCINQGDLEERTQQVAVMGEVYRRASETFGYLGESHRSYDIYDPEMAIEKSEWVALLERPWFTRTWVIQELMLSKRMTLVIGRQMLALSDLLSLCAAKWIQLPALLWMRNDFVHDYARRPPKSWDEAGVPGGDEILDRHEVQQAGTEVAEAPAEGIGGNDEPVETSDKGKQPARDVKRPIEETPRRTQEDDLPSKESGHINLNYWMLHDILRQTAGFGCRDPRDKLFAILPLFKKPIPALLYPDYKKTTQEVFTDLSWFLLQQELPQCLEYARGPNDEGLPSWATDWSRGLPWLSFEDDKAVSERVARWRKSWRAGFQAGAREIRSTRVDSRTISLRGLTVGKVVRTQRKRCFYFELDAGDGKRLTSVIWALRQKLDGRSDFQCKTGSFNSVAGTAMTVSRFKDD</sequence>
<gene>
    <name evidence="3" type="ORF">PRZ48_002381</name>
</gene>
<dbReference type="InterPro" id="IPR052895">
    <property type="entry name" value="HetReg/Transcr_Mod"/>
</dbReference>
<feature type="compositionally biased region" description="Basic and acidic residues" evidence="1">
    <location>
        <begin position="270"/>
        <end position="300"/>
    </location>
</feature>
<dbReference type="EMBL" id="JAXOVC010000001">
    <property type="protein sequence ID" value="KAK4508642.1"/>
    <property type="molecule type" value="Genomic_DNA"/>
</dbReference>
<evidence type="ECO:0000259" key="2">
    <source>
        <dbReference type="Pfam" id="PF06985"/>
    </source>
</evidence>
<name>A0ABR0F4K4_ZASCE</name>
<dbReference type="PANTHER" id="PTHR24148">
    <property type="entry name" value="ANKYRIN REPEAT DOMAIN-CONTAINING PROTEIN 39 HOMOLOG-RELATED"/>
    <property type="match status" value="1"/>
</dbReference>
<accession>A0ABR0F4K4</accession>
<keyword evidence="4" id="KW-1185">Reference proteome</keyword>
<comment type="caution">
    <text evidence="3">The sequence shown here is derived from an EMBL/GenBank/DDBJ whole genome shotgun (WGS) entry which is preliminary data.</text>
</comment>
<proteinExistence type="predicted"/>
<feature type="region of interest" description="Disordered" evidence="1">
    <location>
        <begin position="247"/>
        <end position="300"/>
    </location>
</feature>
<evidence type="ECO:0000256" key="1">
    <source>
        <dbReference type="SAM" id="MobiDB-lite"/>
    </source>
</evidence>
<dbReference type="PANTHER" id="PTHR24148:SF64">
    <property type="entry name" value="HETEROKARYON INCOMPATIBILITY DOMAIN-CONTAINING PROTEIN"/>
    <property type="match status" value="1"/>
</dbReference>
<protein>
    <recommendedName>
        <fullName evidence="2">Heterokaryon incompatibility domain-containing protein</fullName>
    </recommendedName>
</protein>
<dbReference type="InterPro" id="IPR010730">
    <property type="entry name" value="HET"/>
</dbReference>
<organism evidence="3 4">
    <name type="scientific">Zasmidium cellare</name>
    <name type="common">Wine cellar mold</name>
    <name type="synonym">Racodium cellare</name>
    <dbReference type="NCBI Taxonomy" id="395010"/>
    <lineage>
        <taxon>Eukaryota</taxon>
        <taxon>Fungi</taxon>
        <taxon>Dikarya</taxon>
        <taxon>Ascomycota</taxon>
        <taxon>Pezizomycotina</taxon>
        <taxon>Dothideomycetes</taxon>
        <taxon>Dothideomycetidae</taxon>
        <taxon>Mycosphaerellales</taxon>
        <taxon>Mycosphaerellaceae</taxon>
        <taxon>Zasmidium</taxon>
    </lineage>
</organism>
<evidence type="ECO:0000313" key="4">
    <source>
        <dbReference type="Proteomes" id="UP001305779"/>
    </source>
</evidence>
<dbReference type="Pfam" id="PF06985">
    <property type="entry name" value="HET"/>
    <property type="match status" value="1"/>
</dbReference>